<evidence type="ECO:0000313" key="4">
    <source>
        <dbReference type="Proteomes" id="UP000179153"/>
    </source>
</evidence>
<feature type="transmembrane region" description="Helical" evidence="2">
    <location>
        <begin position="50"/>
        <end position="73"/>
    </location>
</feature>
<protein>
    <submittedName>
        <fullName evidence="3">Uncharacterized protein</fullName>
    </submittedName>
</protein>
<reference evidence="3 4" key="1">
    <citation type="journal article" date="2016" name="Nat. Commun.">
        <title>Thousands of microbial genomes shed light on interconnected biogeochemical processes in an aquifer system.</title>
        <authorList>
            <person name="Anantharaman K."/>
            <person name="Brown C.T."/>
            <person name="Hug L.A."/>
            <person name="Sharon I."/>
            <person name="Castelle C.J."/>
            <person name="Probst A.J."/>
            <person name="Thomas B.C."/>
            <person name="Singh A."/>
            <person name="Wilkins M.J."/>
            <person name="Karaoz U."/>
            <person name="Brodie E.L."/>
            <person name="Williams K.H."/>
            <person name="Hubbard S.S."/>
            <person name="Banfield J.F."/>
        </authorList>
    </citation>
    <scope>NUCLEOTIDE SEQUENCE [LARGE SCALE GENOMIC DNA]</scope>
</reference>
<evidence type="ECO:0000256" key="2">
    <source>
        <dbReference type="SAM" id="Phobius"/>
    </source>
</evidence>
<name>A0A1G2HEY4_9BACT</name>
<keyword evidence="2" id="KW-0472">Membrane</keyword>
<evidence type="ECO:0000313" key="3">
    <source>
        <dbReference type="EMBL" id="OGZ61042.1"/>
    </source>
</evidence>
<gene>
    <name evidence="3" type="ORF">A2932_01000</name>
</gene>
<feature type="region of interest" description="Disordered" evidence="1">
    <location>
        <begin position="103"/>
        <end position="127"/>
    </location>
</feature>
<dbReference type="Proteomes" id="UP000179153">
    <property type="component" value="Unassembled WGS sequence"/>
</dbReference>
<dbReference type="EMBL" id="MHOI01000031">
    <property type="protein sequence ID" value="OGZ61042.1"/>
    <property type="molecule type" value="Genomic_DNA"/>
</dbReference>
<sequence length="141" mass="15497">MPKQKRRKKRIFQKLKKRYSLRGLALCLFVTSKGRFVLSVVVFFTFSTVFFIEHLVAATVVAVTQAVIVRVAAGMISGGARQGPVRSYNEVKALLGALEKKLSTGGGDSTLKKRHGRKTKKRAGGRAGSRVKLVVMEFDGD</sequence>
<feature type="transmembrane region" description="Helical" evidence="2">
    <location>
        <begin position="21"/>
        <end position="44"/>
    </location>
</feature>
<feature type="compositionally biased region" description="Basic residues" evidence="1">
    <location>
        <begin position="112"/>
        <end position="124"/>
    </location>
</feature>
<accession>A0A1G2HEY4</accession>
<keyword evidence="2" id="KW-1133">Transmembrane helix</keyword>
<dbReference type="AlphaFoldDB" id="A0A1G2HEY4"/>
<evidence type="ECO:0000256" key="1">
    <source>
        <dbReference type="SAM" id="MobiDB-lite"/>
    </source>
</evidence>
<proteinExistence type="predicted"/>
<keyword evidence="2" id="KW-0812">Transmembrane</keyword>
<organism evidence="3 4">
    <name type="scientific">Candidatus Spechtbacteria bacterium RIFCSPLOWO2_01_FULL_46_10</name>
    <dbReference type="NCBI Taxonomy" id="1802163"/>
    <lineage>
        <taxon>Bacteria</taxon>
        <taxon>Candidatus Spechtiibacteriota</taxon>
    </lineage>
</organism>
<comment type="caution">
    <text evidence="3">The sequence shown here is derived from an EMBL/GenBank/DDBJ whole genome shotgun (WGS) entry which is preliminary data.</text>
</comment>